<protein>
    <submittedName>
        <fullName evidence="1">Uncharacterized protein</fullName>
    </submittedName>
</protein>
<evidence type="ECO:0000313" key="1">
    <source>
        <dbReference type="EMBL" id="KAJ7095838.1"/>
    </source>
</evidence>
<dbReference type="EMBL" id="JARJCN010000012">
    <property type="protein sequence ID" value="KAJ7095838.1"/>
    <property type="molecule type" value="Genomic_DNA"/>
</dbReference>
<evidence type="ECO:0000313" key="2">
    <source>
        <dbReference type="Proteomes" id="UP001222325"/>
    </source>
</evidence>
<keyword evidence="2" id="KW-1185">Reference proteome</keyword>
<comment type="caution">
    <text evidence="1">The sequence shown here is derived from an EMBL/GenBank/DDBJ whole genome shotgun (WGS) entry which is preliminary data.</text>
</comment>
<accession>A0AAD6U9H5</accession>
<organism evidence="1 2">
    <name type="scientific">Mycena belliarum</name>
    <dbReference type="NCBI Taxonomy" id="1033014"/>
    <lineage>
        <taxon>Eukaryota</taxon>
        <taxon>Fungi</taxon>
        <taxon>Dikarya</taxon>
        <taxon>Basidiomycota</taxon>
        <taxon>Agaricomycotina</taxon>
        <taxon>Agaricomycetes</taxon>
        <taxon>Agaricomycetidae</taxon>
        <taxon>Agaricales</taxon>
        <taxon>Marasmiineae</taxon>
        <taxon>Mycenaceae</taxon>
        <taxon>Mycena</taxon>
    </lineage>
</organism>
<reference evidence="1" key="1">
    <citation type="submission" date="2023-03" db="EMBL/GenBank/DDBJ databases">
        <title>Massive genome expansion in bonnet fungi (Mycena s.s.) driven by repeated elements and novel gene families across ecological guilds.</title>
        <authorList>
            <consortium name="Lawrence Berkeley National Laboratory"/>
            <person name="Harder C.B."/>
            <person name="Miyauchi S."/>
            <person name="Viragh M."/>
            <person name="Kuo A."/>
            <person name="Thoen E."/>
            <person name="Andreopoulos B."/>
            <person name="Lu D."/>
            <person name="Skrede I."/>
            <person name="Drula E."/>
            <person name="Henrissat B."/>
            <person name="Morin E."/>
            <person name="Kohler A."/>
            <person name="Barry K."/>
            <person name="LaButti K."/>
            <person name="Morin E."/>
            <person name="Salamov A."/>
            <person name="Lipzen A."/>
            <person name="Mereny Z."/>
            <person name="Hegedus B."/>
            <person name="Baldrian P."/>
            <person name="Stursova M."/>
            <person name="Weitz H."/>
            <person name="Taylor A."/>
            <person name="Grigoriev I.V."/>
            <person name="Nagy L.G."/>
            <person name="Martin F."/>
            <person name="Kauserud H."/>
        </authorList>
    </citation>
    <scope>NUCLEOTIDE SEQUENCE</scope>
    <source>
        <strain evidence="1">CBHHK173m</strain>
    </source>
</reference>
<proteinExistence type="predicted"/>
<dbReference type="Proteomes" id="UP001222325">
    <property type="component" value="Unassembled WGS sequence"/>
</dbReference>
<gene>
    <name evidence="1" type="ORF">B0H15DRAFT_798298</name>
</gene>
<name>A0AAD6U9H5_9AGAR</name>
<sequence>MTPAMKVTQKGPTAMTLRAHAAADVIEIRDSPSPDLLGVPGLEPDEGGENESLASFFVDREVSPSIEAVDIYCSSPRSLLSFPTIWLRIQRCRNSNLFQLPWLGVPGVPNITSSIVIEPAVSARHRGLNLSGVIQPKSLDVVLKF</sequence>
<dbReference type="AlphaFoldDB" id="A0AAD6U9H5"/>